<dbReference type="Proteomes" id="UP000307768">
    <property type="component" value="Unassembled WGS sequence"/>
</dbReference>
<organism evidence="1 2">
    <name type="scientific">Mumia zhuanghuii</name>
    <dbReference type="NCBI Taxonomy" id="2585211"/>
    <lineage>
        <taxon>Bacteria</taxon>
        <taxon>Bacillati</taxon>
        <taxon>Actinomycetota</taxon>
        <taxon>Actinomycetes</taxon>
        <taxon>Propionibacteriales</taxon>
        <taxon>Nocardioidaceae</taxon>
        <taxon>Mumia</taxon>
    </lineage>
</organism>
<dbReference type="OrthoDB" id="3828189at2"/>
<evidence type="ECO:0000313" key="2">
    <source>
        <dbReference type="Proteomes" id="UP000307768"/>
    </source>
</evidence>
<reference evidence="1 2" key="1">
    <citation type="submission" date="2019-09" db="EMBL/GenBank/DDBJ databases">
        <title>Mumia zhuanghuii sp. nov. isolated from the intestinal contents of plateau pika (Ochotona curzoniae) in the Qinghai-Tibet plateau of China.</title>
        <authorList>
            <person name="Tian Z."/>
        </authorList>
    </citation>
    <scope>NUCLEOTIDE SEQUENCE [LARGE SCALE GENOMIC DNA]</scope>
    <source>
        <strain evidence="2">350</strain>
    </source>
</reference>
<name>A0A5Q6S2D2_9ACTN</name>
<dbReference type="EMBL" id="VDFQ02000001">
    <property type="protein sequence ID" value="KAA1424535.1"/>
    <property type="molecule type" value="Genomic_DNA"/>
</dbReference>
<accession>A0A5Q6S2D2</accession>
<dbReference type="SUPFAM" id="SSF55031">
    <property type="entry name" value="Bacterial exopeptidase dimerisation domain"/>
    <property type="match status" value="1"/>
</dbReference>
<dbReference type="Gene3D" id="3.30.70.360">
    <property type="match status" value="1"/>
</dbReference>
<dbReference type="RefSeq" id="WP_149767433.1">
    <property type="nucleotide sequence ID" value="NZ_VDFQ02000001.1"/>
</dbReference>
<protein>
    <submittedName>
        <fullName evidence="1">Uncharacterized protein</fullName>
    </submittedName>
</protein>
<dbReference type="InterPro" id="IPR036264">
    <property type="entry name" value="Bact_exopeptidase_dim_dom"/>
</dbReference>
<dbReference type="Gene3D" id="3.40.630.10">
    <property type="entry name" value="Zn peptidases"/>
    <property type="match status" value="1"/>
</dbReference>
<dbReference type="AlphaFoldDB" id="A0A5Q6S2D2"/>
<sequence length="225" mass="23453">MTGMAGAAVLESGPGWTLWRAASGVLVEVADDLAGVLPPSATVGVVATVWPRGRWTFTFRGTPLPYEAPMAVRADPLLTCAMTVLAAAKQAKVHADDGVRATFGEVATREPDHGFTTESAAGVLDVRAPREHDRDAVVDAVLASARARAERDRTRVEVDADEIHGPLELDALATGTLVDVLGAAEVGSPGADRAAHAARRGEPAVALVLRERDDRLVRTALGALG</sequence>
<comment type="caution">
    <text evidence="1">The sequence shown here is derived from an EMBL/GenBank/DDBJ whole genome shotgun (WGS) entry which is preliminary data.</text>
</comment>
<proteinExistence type="predicted"/>
<evidence type="ECO:0000313" key="1">
    <source>
        <dbReference type="EMBL" id="KAA1424535.1"/>
    </source>
</evidence>
<gene>
    <name evidence="1" type="ORF">FE697_000975</name>
</gene>